<dbReference type="GO" id="GO:0006813">
    <property type="term" value="P:potassium ion transport"/>
    <property type="evidence" value="ECO:0007669"/>
    <property type="project" value="InterPro"/>
</dbReference>
<feature type="transmembrane region" description="Helical" evidence="7">
    <location>
        <begin position="32"/>
        <end position="52"/>
    </location>
</feature>
<dbReference type="Proteomes" id="UP000031433">
    <property type="component" value="Unassembled WGS sequence"/>
</dbReference>
<keyword evidence="6 7" id="KW-0472">Membrane</keyword>
<accession>A0A0C1R0B7</accession>
<evidence type="ECO:0000256" key="5">
    <source>
        <dbReference type="ARBA" id="ARBA00022989"/>
    </source>
</evidence>
<dbReference type="GO" id="GO:0015297">
    <property type="term" value="F:antiporter activity"/>
    <property type="evidence" value="ECO:0007669"/>
    <property type="project" value="InterPro"/>
</dbReference>
<evidence type="ECO:0000256" key="1">
    <source>
        <dbReference type="ARBA" id="ARBA00004141"/>
    </source>
</evidence>
<evidence type="ECO:0000256" key="3">
    <source>
        <dbReference type="ARBA" id="ARBA00022448"/>
    </source>
</evidence>
<keyword evidence="10" id="KW-1185">Reference proteome</keyword>
<protein>
    <submittedName>
        <fullName evidence="9">Sodium:proton exchanger</fullName>
    </submittedName>
</protein>
<dbReference type="GO" id="GO:1902600">
    <property type="term" value="P:proton transmembrane transport"/>
    <property type="evidence" value="ECO:0007669"/>
    <property type="project" value="InterPro"/>
</dbReference>
<dbReference type="SUPFAM" id="SSF51735">
    <property type="entry name" value="NAD(P)-binding Rossmann-fold domains"/>
    <property type="match status" value="1"/>
</dbReference>
<name>A0A0C1R0B7_9BACT</name>
<dbReference type="InterPro" id="IPR036291">
    <property type="entry name" value="NAD(P)-bd_dom_sf"/>
</dbReference>
<dbReference type="PANTHER" id="PTHR42751:SF1">
    <property type="entry name" value="CATION_PROTON ANTIPORTER YBAL-RELATED"/>
    <property type="match status" value="1"/>
</dbReference>
<feature type="domain" description="RCK N-terminal" evidence="8">
    <location>
        <begin position="422"/>
        <end position="538"/>
    </location>
</feature>
<feature type="transmembrane region" description="Helical" evidence="7">
    <location>
        <begin position="115"/>
        <end position="136"/>
    </location>
</feature>
<dbReference type="Gene3D" id="1.20.1530.20">
    <property type="match status" value="1"/>
</dbReference>
<feature type="transmembrane region" description="Helical" evidence="7">
    <location>
        <begin position="222"/>
        <end position="239"/>
    </location>
</feature>
<dbReference type="RefSeq" id="WP_039647797.1">
    <property type="nucleotide sequence ID" value="NZ_JXBL01000001.1"/>
</dbReference>
<keyword evidence="5 7" id="KW-1133">Transmembrane helix</keyword>
<dbReference type="EMBL" id="JXBL01000001">
    <property type="protein sequence ID" value="KIE43926.1"/>
    <property type="molecule type" value="Genomic_DNA"/>
</dbReference>
<feature type="transmembrane region" description="Helical" evidence="7">
    <location>
        <begin position="362"/>
        <end position="383"/>
    </location>
</feature>
<comment type="caution">
    <text evidence="9">The sequence shown here is derived from an EMBL/GenBank/DDBJ whole genome shotgun (WGS) entry which is preliminary data.</text>
</comment>
<comment type="similarity">
    <text evidence="2">Belongs to the monovalent cation:proton antiporter 2 (CPA2) transporter (TC 2.A.37) family.</text>
</comment>
<feature type="transmembrane region" description="Helical" evidence="7">
    <location>
        <begin position="329"/>
        <end position="350"/>
    </location>
</feature>
<feature type="transmembrane region" description="Helical" evidence="7">
    <location>
        <begin position="148"/>
        <end position="171"/>
    </location>
</feature>
<dbReference type="InterPro" id="IPR038770">
    <property type="entry name" value="Na+/solute_symporter_sf"/>
</dbReference>
<feature type="transmembrane region" description="Helical" evidence="7">
    <location>
        <begin position="58"/>
        <end position="75"/>
    </location>
</feature>
<evidence type="ECO:0000256" key="7">
    <source>
        <dbReference type="SAM" id="Phobius"/>
    </source>
</evidence>
<evidence type="ECO:0000256" key="4">
    <source>
        <dbReference type="ARBA" id="ARBA00022692"/>
    </source>
</evidence>
<dbReference type="AlphaFoldDB" id="A0A0C1R0B7"/>
<dbReference type="InterPro" id="IPR006153">
    <property type="entry name" value="Cation/H_exchanger_TM"/>
</dbReference>
<dbReference type="Gene3D" id="3.40.50.720">
    <property type="entry name" value="NAD(P)-binding Rossmann-like Domain"/>
    <property type="match status" value="1"/>
</dbReference>
<dbReference type="Pfam" id="PF00999">
    <property type="entry name" value="Na_H_Exchanger"/>
    <property type="match status" value="1"/>
</dbReference>
<feature type="transmembrane region" description="Helical" evidence="7">
    <location>
        <begin position="276"/>
        <end position="294"/>
    </location>
</feature>
<evidence type="ECO:0000256" key="6">
    <source>
        <dbReference type="ARBA" id="ARBA00023136"/>
    </source>
</evidence>
<comment type="subcellular location">
    <subcellularLocation>
        <location evidence="1">Membrane</location>
        <topology evidence="1">Multi-pass membrane protein</topology>
    </subcellularLocation>
</comment>
<dbReference type="PANTHER" id="PTHR42751">
    <property type="entry name" value="SODIUM/HYDROGEN EXCHANGER FAMILY/TRKA DOMAIN PROTEIN"/>
    <property type="match status" value="1"/>
</dbReference>
<reference evidence="9 10" key="1">
    <citation type="submission" date="2015-01" db="EMBL/GenBank/DDBJ databases">
        <title>Genome sequence of the anaerobic bacterium Geobacter soli GSS01, a dissimilatory Fe(III) reducer from soil.</title>
        <authorList>
            <person name="Yang G."/>
            <person name="Zhou S."/>
        </authorList>
    </citation>
    <scope>NUCLEOTIDE SEQUENCE [LARGE SCALE GENOMIC DNA]</scope>
    <source>
        <strain evidence="9 10">GSS01</strain>
    </source>
</reference>
<evidence type="ECO:0000256" key="2">
    <source>
        <dbReference type="ARBA" id="ARBA00005551"/>
    </source>
</evidence>
<dbReference type="PROSITE" id="PS51201">
    <property type="entry name" value="RCK_N"/>
    <property type="match status" value="1"/>
</dbReference>
<evidence type="ECO:0000259" key="8">
    <source>
        <dbReference type="PROSITE" id="PS51201"/>
    </source>
</evidence>
<evidence type="ECO:0000313" key="9">
    <source>
        <dbReference type="EMBL" id="KIE43926.1"/>
    </source>
</evidence>
<sequence length="588" mass="62603">MHDLGLIITITGSFTAALLLGYLTHRLGMSSIVGYLLAGIVVGTHTPGFVANQGMAEQFAEIGVILLMFGVGLQFHVKELLDVRRVAVPGAVCQSAVATLLSCLLAKWLGWSWSAGIVFGFAVSVASTVVLLRVLVDNNELHTPTGHISVGWLVVEDIFTVFLLVILPIFFGSGVAGSDSLPLAIGLSVVKIALLVALTLFVGSRLIPRLLWHVAATRSRELFTLTVLVLALGIAVGSAKLFGVSMALGAFLAGMVVRQSDFSFRAASEALPMRDAFAVLFFVSVGMLFNPAYLMEEPGLVLATLVIILVGKPLAALAIVLVLGYAPRVALSIAIALAQIGEFSFILATVGRDLGVLGEGGANTLVAAAIISISLNPLLYRLIGPLEKRARHWRLWRMLDERARLRTAGSADDGGNHVPTSRDRAIVVGYGPTGRTLARLLNENGIDPVIVEMNLHTVRQLNADGMSAIYGDATREETLKGAGVESAVAFILTSAGMQGSDEAIRLARELNPNLRIIARAAYLRDIPALRRAGADAVFSGEGEIALNMTEHMLHKLGATPEQIDRERERVRSELLGGTPAMKPLATDH</sequence>
<organism evidence="9 10">
    <name type="scientific">Geobacter soli</name>
    <dbReference type="NCBI Taxonomy" id="1510391"/>
    <lineage>
        <taxon>Bacteria</taxon>
        <taxon>Pseudomonadati</taxon>
        <taxon>Thermodesulfobacteriota</taxon>
        <taxon>Desulfuromonadia</taxon>
        <taxon>Geobacterales</taxon>
        <taxon>Geobacteraceae</taxon>
        <taxon>Geobacter</taxon>
    </lineage>
</organism>
<dbReference type="GO" id="GO:0016020">
    <property type="term" value="C:membrane"/>
    <property type="evidence" value="ECO:0007669"/>
    <property type="project" value="UniProtKB-SubCell"/>
</dbReference>
<evidence type="ECO:0000313" key="10">
    <source>
        <dbReference type="Proteomes" id="UP000031433"/>
    </source>
</evidence>
<feature type="transmembrane region" description="Helical" evidence="7">
    <location>
        <begin position="6"/>
        <end position="25"/>
    </location>
</feature>
<gene>
    <name evidence="9" type="ORF">SE37_15475</name>
</gene>
<feature type="transmembrane region" description="Helical" evidence="7">
    <location>
        <begin position="183"/>
        <end position="202"/>
    </location>
</feature>
<dbReference type="InterPro" id="IPR003148">
    <property type="entry name" value="RCK_N"/>
</dbReference>
<feature type="transmembrane region" description="Helical" evidence="7">
    <location>
        <begin position="300"/>
        <end position="322"/>
    </location>
</feature>
<keyword evidence="4 7" id="KW-0812">Transmembrane</keyword>
<dbReference type="Pfam" id="PF02254">
    <property type="entry name" value="TrkA_N"/>
    <property type="match status" value="1"/>
</dbReference>
<proteinExistence type="inferred from homology"/>
<keyword evidence="3" id="KW-0813">Transport</keyword>